<comment type="caution">
    <text evidence="3">The sequence shown here is derived from an EMBL/GenBank/DDBJ whole genome shotgun (WGS) entry which is preliminary data.</text>
</comment>
<dbReference type="Pfam" id="PF22073">
    <property type="entry name" value="Cep192_D4"/>
    <property type="match status" value="1"/>
</dbReference>
<dbReference type="InterPro" id="IPR054090">
    <property type="entry name" value="Cep192_Spd-2-like_dom"/>
</dbReference>
<reference evidence="3 4" key="1">
    <citation type="submission" date="2020-04" db="EMBL/GenBank/DDBJ databases">
        <authorList>
            <person name="Alioto T."/>
            <person name="Alioto T."/>
            <person name="Gomez Garrido J."/>
        </authorList>
    </citation>
    <scope>NUCLEOTIDE SEQUENCE [LARGE SCALE GENOMIC DNA]</scope>
</reference>
<evidence type="ECO:0000256" key="1">
    <source>
        <dbReference type="SAM" id="MobiDB-lite"/>
    </source>
</evidence>
<feature type="compositionally biased region" description="Polar residues" evidence="1">
    <location>
        <begin position="394"/>
        <end position="409"/>
    </location>
</feature>
<dbReference type="Proteomes" id="UP000494165">
    <property type="component" value="Unassembled WGS sequence"/>
</dbReference>
<evidence type="ECO:0000259" key="2">
    <source>
        <dbReference type="Pfam" id="PF22073"/>
    </source>
</evidence>
<sequence length="1347" mass="148079">MALRASSSPNKDGMHTPVKSESLNKNSLNILRRNILTSTALRPRAVSHTGLGLNDTDISAINSPSHPIRISRELDSFLQTGPKSTCQRIIAQEADQIDGKLKGLNQTPNLELAMSQNRHSKLDFSNLESNDLSSLGILRQSEMISAFGRSGDKCKDDVENKPLNNIFTNQPSKEMAPSFKSADVNSSFDLSHFLSSSQRCSPMRPNSLPATKFNNSEFQPADSSVVRNMFKRDEEEFKKFLMPFGSEMEPSLTFSSPCVDVRESWVSPEKRAEMAGKRLTIGQYFKLKSSDLKELSHSFGKSESPEKTPTTQVLPTGAKFQGFNETIDLTDANKTRCTVALNDTIDESFKNTITLDNTTLPCIQALSISTIATLMDDKKGSDTVVRELLDLANKNTSPKKPGQTASEAVNVSPRKAASRLPRPQSKLLMSTKTPTIQQNSRGTGHLVCCDIKIRGSKVVANPCTVTVTAMNESADTLQCDLIDLADCSSYSITNQTPVMLLSKRKSPLQATITFHQAGAVDVNIGVKSMEIRSKRKSTTAAEPLKLFIEPQIYLKTLYKDGISFGLQAEESKATSTFEIVNLSPCDVPICISIEQDIVDATFFLIVPPEEHGGSIRYSTSLAFTLPGSEERSNATIEIGVIFMAPSLIKIPGHMVENEGNCATLRAQLVVEVEKHGEVQGLVSHEKTVLARRPIEGTVGLTQLLVSKNFITLNPGLMQKLAVKNAGVVPLALKIVPMRREDEGSQIENSVQVDPPSVFLLPGEDKPVNVLWLADPENAINFSCYLHLVYANDVADHVVTIECKEKPPAVRERLPLRTTRPHVAWGSIRPGDTSKQIVSFQNTGSEALDIAFRTTRNDHDEPFKILSEKDEVTTDLEVHFAPQQKRNITVMFSPTRFGPAVADIQMLAKSQMFQHKVIPLSGFGGHSKIALRQVSTSKGNKWITLKPDFGDAVVGNFNLYNEGTITAFVKITGSLSIPSTESMTLVCSPDLLFVPPKEIVNISVKLGGVKNVLGRTPASEIKTLAALHISSINEVTRRRLRRVIPTLSNKDLINFLKTEHGAGMNRLVTHKLTNEKDLLKEETLDELNDFSGASASFLTKDLDVENIELRAEGIGAARTLQELDTISSFVSMIDKAVDDNEASSSDSDLNIRGWDVDLKEITLQADNNYKAAVQVTNFTDKPQSLEIVCGEGLEVEPTHPTLAGYKTALIFISYNQETHFHVLMDCQVTVYSKNDRVPIYVRVLPKPRHRVVDSYRKPSESSVASSASSGIPPSPSKSMASDADMNGSSGLADEYRPIDFYRVYADTDNIIFPYTPKGLESIITVTLFNSFAIDKTVLLAQPKYFLSC</sequence>
<gene>
    <name evidence="3" type="ORF">CLODIP_2_CD14409</name>
</gene>
<dbReference type="EMBL" id="CADEPI010000009">
    <property type="protein sequence ID" value="CAB3362585.1"/>
    <property type="molecule type" value="Genomic_DNA"/>
</dbReference>
<name>A0A8S1C3J4_9INSE</name>
<feature type="region of interest" description="Disordered" evidence="1">
    <location>
        <begin position="1"/>
        <end position="24"/>
    </location>
</feature>
<protein>
    <recommendedName>
        <fullName evidence="2">Cep192/Spd-2-like domain-containing protein</fullName>
    </recommendedName>
</protein>
<dbReference type="InterPro" id="IPR013783">
    <property type="entry name" value="Ig-like_fold"/>
</dbReference>
<feature type="domain" description="Cep192/Spd-2-like" evidence="2">
    <location>
        <begin position="813"/>
        <end position="924"/>
    </location>
</feature>
<proteinExistence type="predicted"/>
<dbReference type="OrthoDB" id="67059at2759"/>
<feature type="region of interest" description="Disordered" evidence="1">
    <location>
        <begin position="1252"/>
        <end position="1285"/>
    </location>
</feature>
<evidence type="ECO:0000313" key="3">
    <source>
        <dbReference type="EMBL" id="CAB3362585.1"/>
    </source>
</evidence>
<keyword evidence="4" id="KW-1185">Reference proteome</keyword>
<feature type="compositionally biased region" description="Polar residues" evidence="1">
    <location>
        <begin position="1"/>
        <end position="10"/>
    </location>
</feature>
<feature type="region of interest" description="Disordered" evidence="1">
    <location>
        <begin position="394"/>
        <end position="425"/>
    </location>
</feature>
<organism evidence="3 4">
    <name type="scientific">Cloeon dipterum</name>
    <dbReference type="NCBI Taxonomy" id="197152"/>
    <lineage>
        <taxon>Eukaryota</taxon>
        <taxon>Metazoa</taxon>
        <taxon>Ecdysozoa</taxon>
        <taxon>Arthropoda</taxon>
        <taxon>Hexapoda</taxon>
        <taxon>Insecta</taxon>
        <taxon>Pterygota</taxon>
        <taxon>Palaeoptera</taxon>
        <taxon>Ephemeroptera</taxon>
        <taxon>Pisciforma</taxon>
        <taxon>Baetidae</taxon>
        <taxon>Cloeon</taxon>
    </lineage>
</organism>
<evidence type="ECO:0000313" key="4">
    <source>
        <dbReference type="Proteomes" id="UP000494165"/>
    </source>
</evidence>
<dbReference type="Gene3D" id="2.60.40.10">
    <property type="entry name" value="Immunoglobulins"/>
    <property type="match status" value="1"/>
</dbReference>
<feature type="compositionally biased region" description="Low complexity" evidence="1">
    <location>
        <begin position="1259"/>
        <end position="1270"/>
    </location>
</feature>
<accession>A0A8S1C3J4</accession>